<evidence type="ECO:0000313" key="2">
    <source>
        <dbReference type="EMBL" id="MDN7246958.1"/>
    </source>
</evidence>
<dbReference type="RefSeq" id="WP_301857299.1">
    <property type="nucleotide sequence ID" value="NZ_JAUJWU010000005.1"/>
</dbReference>
<reference evidence="2 3" key="1">
    <citation type="submission" date="2023-07" db="EMBL/GenBank/DDBJ databases">
        <title>Novel species in genus Planococcus.</title>
        <authorList>
            <person name="Ning S."/>
        </authorList>
    </citation>
    <scope>NUCLEOTIDE SEQUENCE [LARGE SCALE GENOMIC DNA]</scope>
    <source>
        <strain evidence="2 3">N017</strain>
    </source>
</reference>
<dbReference type="EMBL" id="JAUJWU010000005">
    <property type="protein sequence ID" value="MDN7246958.1"/>
    <property type="molecule type" value="Genomic_DNA"/>
</dbReference>
<evidence type="ECO:0000313" key="3">
    <source>
        <dbReference type="Proteomes" id="UP001172142"/>
    </source>
</evidence>
<comment type="caution">
    <text evidence="2">The sequence shown here is derived from an EMBL/GenBank/DDBJ whole genome shotgun (WGS) entry which is preliminary data.</text>
</comment>
<accession>A0ABT8NGE3</accession>
<keyword evidence="1" id="KW-0732">Signal</keyword>
<gene>
    <name evidence="2" type="ORF">QWY13_15865</name>
</gene>
<evidence type="ECO:0000256" key="1">
    <source>
        <dbReference type="SAM" id="SignalP"/>
    </source>
</evidence>
<sequence length="415" mass="46401">MTSSSTNKVFRRIATIALTTLVAGSGWSAQMPLASTSLPNENESNAQNMNLHDNAGMPTRSSAPMVTMPGNDDHASADWEKVTDYDYFTAYIEPELVGLLDRLNGLDERRDELWGTTNGEDVTEDVLGLVTDYKQIRTELLSMTFTGSIERRKLLYAAGDDLYQALTLRSDALFVLHEGLMEGDGTTTHDEVYRRVEKFNKLMAASDTHIDGLNDSLIALYDSFPEFDDASQNPPEPNVPKQLTEREHFLIYFINDLTYAVNEYEMTQIFYIVPIITGFGSDRTDDPIALLRMGQGYRLALDQISADWDFTLLGENAAHLIGFQVNFREALKWQGEASAILERALLKRGDGPSDEAFAASLEEASVSLQKASDSNGIAMDHFFTYLEAEGLTEEDWAAWYFLGFGDISSVIDRYE</sequence>
<dbReference type="Proteomes" id="UP001172142">
    <property type="component" value="Unassembled WGS sequence"/>
</dbReference>
<keyword evidence="3" id="KW-1185">Reference proteome</keyword>
<protein>
    <submittedName>
        <fullName evidence="2">Uncharacterized protein</fullName>
    </submittedName>
</protein>
<feature type="signal peptide" evidence="1">
    <location>
        <begin position="1"/>
        <end position="29"/>
    </location>
</feature>
<proteinExistence type="predicted"/>
<name>A0ABT8NGE3_9BACL</name>
<feature type="chain" id="PRO_5045094504" evidence="1">
    <location>
        <begin position="30"/>
        <end position="415"/>
    </location>
</feature>
<organism evidence="2 3">
    <name type="scientific">Planococcus shenhongbingii</name>
    <dbReference type="NCBI Taxonomy" id="3058398"/>
    <lineage>
        <taxon>Bacteria</taxon>
        <taxon>Bacillati</taxon>
        <taxon>Bacillota</taxon>
        <taxon>Bacilli</taxon>
        <taxon>Bacillales</taxon>
        <taxon>Caryophanaceae</taxon>
        <taxon>Planococcus</taxon>
    </lineage>
</organism>